<evidence type="ECO:0000256" key="1">
    <source>
        <dbReference type="ARBA" id="ARBA00004141"/>
    </source>
</evidence>
<keyword evidence="3 6" id="KW-0812">Transmembrane</keyword>
<keyword evidence="2" id="KW-0813">Transport</keyword>
<dbReference type="GO" id="GO:0016020">
    <property type="term" value="C:membrane"/>
    <property type="evidence" value="ECO:0007669"/>
    <property type="project" value="UniProtKB-SubCell"/>
</dbReference>
<sequence>MCGVLKGFGALLGLVFLDLHAVDTDELRSHSTALFLAMAILSLSAAASASGVGAERALAVHEIRSGHYRTINYVLVHSVLSFLILRFIPVCIFSGVFLSMAELDTWSEFSWATAMRITLIVGGLTTFWGTMSGMVNMALSCTAKRGVKILMVVGIVLYGPLVSGFLIHKDNIPWLLSCIHYASPFSVTFEALMISEFSSVYVDTSRQVTIETPEGPVSTLEEDSFRAMGLDEDNLEVDSALAVLFYALVVILAVVGMWAKSKRPHTLTTRRNCCG</sequence>
<keyword evidence="4 6" id="KW-1133">Transmembrane helix</keyword>
<keyword evidence="5 6" id="KW-0472">Membrane</keyword>
<dbReference type="OrthoDB" id="66620at2759"/>
<evidence type="ECO:0000256" key="3">
    <source>
        <dbReference type="ARBA" id="ARBA00022692"/>
    </source>
</evidence>
<evidence type="ECO:0000313" key="9">
    <source>
        <dbReference type="Proteomes" id="UP000708148"/>
    </source>
</evidence>
<evidence type="ECO:0000256" key="5">
    <source>
        <dbReference type="ARBA" id="ARBA00023136"/>
    </source>
</evidence>
<feature type="transmembrane region" description="Helical" evidence="6">
    <location>
        <begin position="149"/>
        <end position="167"/>
    </location>
</feature>
<reference evidence="8" key="1">
    <citation type="submission" date="2020-12" db="EMBL/GenBank/DDBJ databases">
        <authorList>
            <person name="Iha C."/>
        </authorList>
    </citation>
    <scope>NUCLEOTIDE SEQUENCE</scope>
</reference>
<dbReference type="InterPro" id="IPR013525">
    <property type="entry name" value="ABC2_TM"/>
</dbReference>
<feature type="domain" description="ABC-2 type transporter transmembrane" evidence="7">
    <location>
        <begin position="9"/>
        <end position="197"/>
    </location>
</feature>
<organism evidence="8 9">
    <name type="scientific">Ostreobium quekettii</name>
    <dbReference type="NCBI Taxonomy" id="121088"/>
    <lineage>
        <taxon>Eukaryota</taxon>
        <taxon>Viridiplantae</taxon>
        <taxon>Chlorophyta</taxon>
        <taxon>core chlorophytes</taxon>
        <taxon>Ulvophyceae</taxon>
        <taxon>TCBD clade</taxon>
        <taxon>Bryopsidales</taxon>
        <taxon>Ostreobineae</taxon>
        <taxon>Ostreobiaceae</taxon>
        <taxon>Ostreobium</taxon>
    </lineage>
</organism>
<feature type="transmembrane region" description="Helical" evidence="6">
    <location>
        <begin position="73"/>
        <end position="97"/>
    </location>
</feature>
<keyword evidence="9" id="KW-1185">Reference proteome</keyword>
<evidence type="ECO:0000256" key="4">
    <source>
        <dbReference type="ARBA" id="ARBA00022989"/>
    </source>
</evidence>
<dbReference type="InterPro" id="IPR050352">
    <property type="entry name" value="ABCG_transporters"/>
</dbReference>
<comment type="caution">
    <text evidence="8">The sequence shown here is derived from an EMBL/GenBank/DDBJ whole genome shotgun (WGS) entry which is preliminary data.</text>
</comment>
<feature type="transmembrane region" description="Helical" evidence="6">
    <location>
        <begin position="109"/>
        <end position="128"/>
    </location>
</feature>
<dbReference type="Pfam" id="PF01061">
    <property type="entry name" value="ABC2_membrane"/>
    <property type="match status" value="1"/>
</dbReference>
<dbReference type="EMBL" id="CAJHUC010000555">
    <property type="protein sequence ID" value="CAD7696835.1"/>
    <property type="molecule type" value="Genomic_DNA"/>
</dbReference>
<dbReference type="Proteomes" id="UP000708148">
    <property type="component" value="Unassembled WGS sequence"/>
</dbReference>
<accession>A0A8S1IT74</accession>
<dbReference type="AlphaFoldDB" id="A0A8S1IT74"/>
<feature type="transmembrane region" description="Helical" evidence="6">
    <location>
        <begin position="240"/>
        <end position="259"/>
    </location>
</feature>
<evidence type="ECO:0000256" key="2">
    <source>
        <dbReference type="ARBA" id="ARBA00022448"/>
    </source>
</evidence>
<gene>
    <name evidence="8" type="ORF">OSTQU699_LOCUS2196</name>
</gene>
<comment type="subcellular location">
    <subcellularLocation>
        <location evidence="1">Membrane</location>
        <topology evidence="1">Multi-pass membrane protein</topology>
    </subcellularLocation>
</comment>
<proteinExistence type="predicted"/>
<dbReference type="GO" id="GO:0140359">
    <property type="term" value="F:ABC-type transporter activity"/>
    <property type="evidence" value="ECO:0007669"/>
    <property type="project" value="InterPro"/>
</dbReference>
<evidence type="ECO:0000259" key="7">
    <source>
        <dbReference type="Pfam" id="PF01061"/>
    </source>
</evidence>
<evidence type="ECO:0000256" key="6">
    <source>
        <dbReference type="SAM" id="Phobius"/>
    </source>
</evidence>
<feature type="transmembrane region" description="Helical" evidence="6">
    <location>
        <begin position="31"/>
        <end position="52"/>
    </location>
</feature>
<evidence type="ECO:0000313" key="8">
    <source>
        <dbReference type="EMBL" id="CAD7696835.1"/>
    </source>
</evidence>
<name>A0A8S1IT74_9CHLO</name>
<dbReference type="PANTHER" id="PTHR48041">
    <property type="entry name" value="ABC TRANSPORTER G FAMILY MEMBER 28"/>
    <property type="match status" value="1"/>
</dbReference>
<dbReference type="PANTHER" id="PTHR48041:SF139">
    <property type="entry name" value="PROTEIN SCARLET"/>
    <property type="match status" value="1"/>
</dbReference>
<protein>
    <recommendedName>
        <fullName evidence="7">ABC-2 type transporter transmembrane domain-containing protein</fullName>
    </recommendedName>
</protein>